<dbReference type="AlphaFoldDB" id="A0AAV2BK68"/>
<feature type="non-terminal residue" evidence="1">
    <location>
        <position position="73"/>
    </location>
</feature>
<name>A0AAV2BK68_9ARAC</name>
<dbReference type="Proteomes" id="UP001497382">
    <property type="component" value="Unassembled WGS sequence"/>
</dbReference>
<proteinExistence type="predicted"/>
<comment type="caution">
    <text evidence="1">The sequence shown here is derived from an EMBL/GenBank/DDBJ whole genome shotgun (WGS) entry which is preliminary data.</text>
</comment>
<sequence>MLTRRPSLCRIYRHVCLISLKTRKLKTECRSVSLRSDKIMICCQMVNSCPPCDDVNGEKQHCVQPSGFLLKMC</sequence>
<gene>
    <name evidence="1" type="ORF">LARSCL_LOCUS19902</name>
</gene>
<protein>
    <submittedName>
        <fullName evidence="1">Uncharacterized protein</fullName>
    </submittedName>
</protein>
<keyword evidence="2" id="KW-1185">Reference proteome</keyword>
<evidence type="ECO:0000313" key="1">
    <source>
        <dbReference type="EMBL" id="CAL1296656.1"/>
    </source>
</evidence>
<reference evidence="1 2" key="1">
    <citation type="submission" date="2024-04" db="EMBL/GenBank/DDBJ databases">
        <authorList>
            <person name="Rising A."/>
            <person name="Reimegard J."/>
            <person name="Sonavane S."/>
            <person name="Akerstrom W."/>
            <person name="Nylinder S."/>
            <person name="Hedman E."/>
            <person name="Kallberg Y."/>
        </authorList>
    </citation>
    <scope>NUCLEOTIDE SEQUENCE [LARGE SCALE GENOMIC DNA]</scope>
</reference>
<organism evidence="1 2">
    <name type="scientific">Larinioides sclopetarius</name>
    <dbReference type="NCBI Taxonomy" id="280406"/>
    <lineage>
        <taxon>Eukaryota</taxon>
        <taxon>Metazoa</taxon>
        <taxon>Ecdysozoa</taxon>
        <taxon>Arthropoda</taxon>
        <taxon>Chelicerata</taxon>
        <taxon>Arachnida</taxon>
        <taxon>Araneae</taxon>
        <taxon>Araneomorphae</taxon>
        <taxon>Entelegynae</taxon>
        <taxon>Araneoidea</taxon>
        <taxon>Araneidae</taxon>
        <taxon>Larinioides</taxon>
    </lineage>
</organism>
<accession>A0AAV2BK68</accession>
<dbReference type="EMBL" id="CAXIEN010000402">
    <property type="protein sequence ID" value="CAL1296656.1"/>
    <property type="molecule type" value="Genomic_DNA"/>
</dbReference>
<evidence type="ECO:0000313" key="2">
    <source>
        <dbReference type="Proteomes" id="UP001497382"/>
    </source>
</evidence>